<accession>A0A426U0R6</accession>
<dbReference type="InterPro" id="IPR000792">
    <property type="entry name" value="Tscrpt_reg_LuxR_C"/>
</dbReference>
<dbReference type="InterPro" id="IPR016032">
    <property type="entry name" value="Sig_transdc_resp-reg_C-effctor"/>
</dbReference>
<name>A0A426U0R6_9CHLR</name>
<proteinExistence type="predicted"/>
<gene>
    <name evidence="5" type="ORF">EI684_09920</name>
</gene>
<keyword evidence="3" id="KW-0804">Transcription</keyword>
<protein>
    <submittedName>
        <fullName evidence="5">LuxR family transcriptional regulator</fullName>
    </submittedName>
</protein>
<dbReference type="EMBL" id="RSAS01000382">
    <property type="protein sequence ID" value="RRR72658.1"/>
    <property type="molecule type" value="Genomic_DNA"/>
</dbReference>
<feature type="domain" description="HTH luxR-type" evidence="4">
    <location>
        <begin position="10"/>
        <end position="75"/>
    </location>
</feature>
<evidence type="ECO:0000313" key="6">
    <source>
        <dbReference type="Proteomes" id="UP000280307"/>
    </source>
</evidence>
<dbReference type="PRINTS" id="PR00038">
    <property type="entry name" value="HTHLUXR"/>
</dbReference>
<dbReference type="AlphaFoldDB" id="A0A426U0R6"/>
<evidence type="ECO:0000259" key="4">
    <source>
        <dbReference type="PROSITE" id="PS50043"/>
    </source>
</evidence>
<dbReference type="GO" id="GO:0003677">
    <property type="term" value="F:DNA binding"/>
    <property type="evidence" value="ECO:0007669"/>
    <property type="project" value="UniProtKB-KW"/>
</dbReference>
<sequence>MDAECAPNAAPALIEPLTEREHDVLRLLATGLTYAQIAEQLLVSINTVRYHVKGVYGKLGVEKQVQAIERGRALGLLS</sequence>
<dbReference type="SMART" id="SM00421">
    <property type="entry name" value="HTH_LUXR"/>
    <property type="match status" value="1"/>
</dbReference>
<dbReference type="CDD" id="cd06170">
    <property type="entry name" value="LuxR_C_like"/>
    <property type="match status" value="1"/>
</dbReference>
<dbReference type="PROSITE" id="PS50043">
    <property type="entry name" value="HTH_LUXR_2"/>
    <property type="match status" value="1"/>
</dbReference>
<keyword evidence="1" id="KW-0805">Transcription regulation</keyword>
<comment type="caution">
    <text evidence="5">The sequence shown here is derived from an EMBL/GenBank/DDBJ whole genome shotgun (WGS) entry which is preliminary data.</text>
</comment>
<dbReference type="SUPFAM" id="SSF46894">
    <property type="entry name" value="C-terminal effector domain of the bipartite response regulators"/>
    <property type="match status" value="1"/>
</dbReference>
<dbReference type="PANTHER" id="PTHR44688:SF16">
    <property type="entry name" value="DNA-BINDING TRANSCRIPTIONAL ACTIVATOR DEVR_DOSR"/>
    <property type="match status" value="1"/>
</dbReference>
<dbReference type="PANTHER" id="PTHR44688">
    <property type="entry name" value="DNA-BINDING TRANSCRIPTIONAL ACTIVATOR DEVR_DOSR"/>
    <property type="match status" value="1"/>
</dbReference>
<dbReference type="Pfam" id="PF00196">
    <property type="entry name" value="GerE"/>
    <property type="match status" value="1"/>
</dbReference>
<dbReference type="Proteomes" id="UP000280307">
    <property type="component" value="Unassembled WGS sequence"/>
</dbReference>
<evidence type="ECO:0000313" key="5">
    <source>
        <dbReference type="EMBL" id="RRR72658.1"/>
    </source>
</evidence>
<evidence type="ECO:0000256" key="2">
    <source>
        <dbReference type="ARBA" id="ARBA00023125"/>
    </source>
</evidence>
<dbReference type="InterPro" id="IPR036388">
    <property type="entry name" value="WH-like_DNA-bd_sf"/>
</dbReference>
<evidence type="ECO:0000256" key="3">
    <source>
        <dbReference type="ARBA" id="ARBA00023163"/>
    </source>
</evidence>
<dbReference type="GO" id="GO:0006355">
    <property type="term" value="P:regulation of DNA-templated transcription"/>
    <property type="evidence" value="ECO:0007669"/>
    <property type="project" value="InterPro"/>
</dbReference>
<organism evidence="5 6">
    <name type="scientific">Candidatus Viridilinea halotolerans</name>
    <dbReference type="NCBI Taxonomy" id="2491704"/>
    <lineage>
        <taxon>Bacteria</taxon>
        <taxon>Bacillati</taxon>
        <taxon>Chloroflexota</taxon>
        <taxon>Chloroflexia</taxon>
        <taxon>Chloroflexales</taxon>
        <taxon>Chloroflexineae</taxon>
        <taxon>Oscillochloridaceae</taxon>
        <taxon>Candidatus Viridilinea</taxon>
    </lineage>
</organism>
<reference evidence="5 6" key="1">
    <citation type="submission" date="2018-12" db="EMBL/GenBank/DDBJ databases">
        <title>Genome Sequence of Candidatus Viridilinea halotolerans isolated from saline sulfide-rich spring.</title>
        <authorList>
            <person name="Grouzdev D.S."/>
            <person name="Burganskaya E.I."/>
            <person name="Krutkina M.S."/>
            <person name="Sukhacheva M.V."/>
            <person name="Gorlenko V.M."/>
        </authorList>
    </citation>
    <scope>NUCLEOTIDE SEQUENCE [LARGE SCALE GENOMIC DNA]</scope>
    <source>
        <strain evidence="5">Chok-6</strain>
    </source>
</reference>
<keyword evidence="2" id="KW-0238">DNA-binding</keyword>
<evidence type="ECO:0000256" key="1">
    <source>
        <dbReference type="ARBA" id="ARBA00023015"/>
    </source>
</evidence>
<dbReference type="Gene3D" id="1.10.10.10">
    <property type="entry name" value="Winged helix-like DNA-binding domain superfamily/Winged helix DNA-binding domain"/>
    <property type="match status" value="1"/>
</dbReference>